<evidence type="ECO:0000256" key="6">
    <source>
        <dbReference type="ARBA" id="ARBA00022833"/>
    </source>
</evidence>
<keyword evidence="11" id="KW-1185">Reference proteome</keyword>
<gene>
    <name evidence="10" type="ORF">BCR33DRAFT_842075</name>
</gene>
<organism evidence="10 11">
    <name type="scientific">Rhizoclosmatium globosum</name>
    <dbReference type="NCBI Taxonomy" id="329046"/>
    <lineage>
        <taxon>Eukaryota</taxon>
        <taxon>Fungi</taxon>
        <taxon>Fungi incertae sedis</taxon>
        <taxon>Chytridiomycota</taxon>
        <taxon>Chytridiomycota incertae sedis</taxon>
        <taxon>Chytridiomycetes</taxon>
        <taxon>Chytridiales</taxon>
        <taxon>Chytriomycetaceae</taxon>
        <taxon>Rhizoclosmatium</taxon>
    </lineage>
</organism>
<dbReference type="PROSITE" id="PS00133">
    <property type="entry name" value="CARBOXYPEPT_ZN_2"/>
    <property type="match status" value="1"/>
</dbReference>
<dbReference type="GO" id="GO:0008270">
    <property type="term" value="F:zinc ion binding"/>
    <property type="evidence" value="ECO:0007669"/>
    <property type="project" value="InterPro"/>
</dbReference>
<evidence type="ECO:0000256" key="5">
    <source>
        <dbReference type="ARBA" id="ARBA00022801"/>
    </source>
</evidence>
<dbReference type="OrthoDB" id="3626597at2759"/>
<dbReference type="PANTHER" id="PTHR11705">
    <property type="entry name" value="PROTEASE FAMILY M14 CARBOXYPEPTIDASE A,B"/>
    <property type="match status" value="1"/>
</dbReference>
<comment type="cofactor">
    <cofactor evidence="1">
        <name>Zn(2+)</name>
        <dbReference type="ChEBI" id="CHEBI:29105"/>
    </cofactor>
</comment>
<dbReference type="GO" id="GO:0004181">
    <property type="term" value="F:metallocarboxypeptidase activity"/>
    <property type="evidence" value="ECO:0007669"/>
    <property type="project" value="InterPro"/>
</dbReference>
<comment type="caution">
    <text evidence="8">Lacks conserved residue(s) required for the propagation of feature annotation.</text>
</comment>
<evidence type="ECO:0000313" key="11">
    <source>
        <dbReference type="Proteomes" id="UP000193642"/>
    </source>
</evidence>
<evidence type="ECO:0000313" key="10">
    <source>
        <dbReference type="EMBL" id="ORY29874.1"/>
    </source>
</evidence>
<dbReference type="SUPFAM" id="SSF53187">
    <property type="entry name" value="Zn-dependent exopeptidases"/>
    <property type="match status" value="1"/>
</dbReference>
<dbReference type="GO" id="GO:0006508">
    <property type="term" value="P:proteolysis"/>
    <property type="evidence" value="ECO:0007669"/>
    <property type="project" value="UniProtKB-KW"/>
</dbReference>
<evidence type="ECO:0000256" key="8">
    <source>
        <dbReference type="PROSITE-ProRule" id="PRU01379"/>
    </source>
</evidence>
<accession>A0A1Y2B555</accession>
<keyword evidence="3" id="KW-0645">Protease</keyword>
<dbReference type="InterPro" id="IPR057247">
    <property type="entry name" value="CARBOXYPEPT_ZN_2"/>
</dbReference>
<evidence type="ECO:0000256" key="1">
    <source>
        <dbReference type="ARBA" id="ARBA00001947"/>
    </source>
</evidence>
<comment type="caution">
    <text evidence="10">The sequence shown here is derived from an EMBL/GenBank/DDBJ whole genome shotgun (WGS) entry which is preliminary data.</text>
</comment>
<protein>
    <submittedName>
        <fullName evidence="10">Peptidase M14, carboxypeptidase A</fullName>
    </submittedName>
</protein>
<keyword evidence="6" id="KW-0862">Zinc</keyword>
<comment type="similarity">
    <text evidence="2 8">Belongs to the peptidase M14 family.</text>
</comment>
<evidence type="ECO:0000256" key="4">
    <source>
        <dbReference type="ARBA" id="ARBA00022723"/>
    </source>
</evidence>
<dbReference type="Proteomes" id="UP000193642">
    <property type="component" value="Unassembled WGS sequence"/>
</dbReference>
<sequence length="140" mass="15337">MWRKNCQPNARNLCVGTDPNQNWASNWGSDGTTSKNPCSDSYIGTFPFSAPEPKSLANYITSQNSAVISFIDFHAYSQLWMYPYGAFCDHTAPIHIESAAQHAASALKSVHRKTFAVGSICNIIYQASGSSVNFAYDTAK</sequence>
<dbReference type="PROSITE" id="PS52035">
    <property type="entry name" value="PEPTIDASE_M14"/>
    <property type="match status" value="1"/>
</dbReference>
<dbReference type="STRING" id="329046.A0A1Y2B555"/>
<keyword evidence="10" id="KW-0121">Carboxypeptidase</keyword>
<dbReference type="GO" id="GO:0005615">
    <property type="term" value="C:extracellular space"/>
    <property type="evidence" value="ECO:0007669"/>
    <property type="project" value="TreeGrafter"/>
</dbReference>
<keyword evidence="5" id="KW-0378">Hydrolase</keyword>
<dbReference type="InterPro" id="IPR000834">
    <property type="entry name" value="Peptidase_M14"/>
</dbReference>
<evidence type="ECO:0000256" key="2">
    <source>
        <dbReference type="ARBA" id="ARBA00005988"/>
    </source>
</evidence>
<keyword evidence="4" id="KW-0479">Metal-binding</keyword>
<dbReference type="Gene3D" id="3.40.630.10">
    <property type="entry name" value="Zn peptidases"/>
    <property type="match status" value="1"/>
</dbReference>
<feature type="domain" description="Peptidase M14" evidence="9">
    <location>
        <begin position="1"/>
        <end position="140"/>
    </location>
</feature>
<dbReference type="PANTHER" id="PTHR11705:SF143">
    <property type="entry name" value="SLL0236 PROTEIN"/>
    <property type="match status" value="1"/>
</dbReference>
<name>A0A1Y2B555_9FUNG</name>
<dbReference type="Pfam" id="PF00246">
    <property type="entry name" value="Peptidase_M14"/>
    <property type="match status" value="1"/>
</dbReference>
<dbReference type="AlphaFoldDB" id="A0A1Y2B555"/>
<proteinExistence type="inferred from homology"/>
<keyword evidence="7" id="KW-0482">Metalloprotease</keyword>
<reference evidence="10 11" key="1">
    <citation type="submission" date="2016-07" db="EMBL/GenBank/DDBJ databases">
        <title>Pervasive Adenine N6-methylation of Active Genes in Fungi.</title>
        <authorList>
            <consortium name="DOE Joint Genome Institute"/>
            <person name="Mondo S.J."/>
            <person name="Dannebaum R.O."/>
            <person name="Kuo R.C."/>
            <person name="Labutti K."/>
            <person name="Haridas S."/>
            <person name="Kuo A."/>
            <person name="Salamov A."/>
            <person name="Ahrendt S.R."/>
            <person name="Lipzen A."/>
            <person name="Sullivan W."/>
            <person name="Andreopoulos W.B."/>
            <person name="Clum A."/>
            <person name="Lindquist E."/>
            <person name="Daum C."/>
            <person name="Ramamoorthy G.K."/>
            <person name="Gryganskyi A."/>
            <person name="Culley D."/>
            <person name="Magnuson J.K."/>
            <person name="James T.Y."/>
            <person name="O'Malley M.A."/>
            <person name="Stajich J.E."/>
            <person name="Spatafora J.W."/>
            <person name="Visel A."/>
            <person name="Grigoriev I.V."/>
        </authorList>
    </citation>
    <scope>NUCLEOTIDE SEQUENCE [LARGE SCALE GENOMIC DNA]</scope>
    <source>
        <strain evidence="10 11">JEL800</strain>
    </source>
</reference>
<dbReference type="SMART" id="SM00631">
    <property type="entry name" value="Zn_pept"/>
    <property type="match status" value="1"/>
</dbReference>
<evidence type="ECO:0000256" key="7">
    <source>
        <dbReference type="ARBA" id="ARBA00023049"/>
    </source>
</evidence>
<evidence type="ECO:0000256" key="3">
    <source>
        <dbReference type="ARBA" id="ARBA00022670"/>
    </source>
</evidence>
<dbReference type="EMBL" id="MCGO01000085">
    <property type="protein sequence ID" value="ORY29874.1"/>
    <property type="molecule type" value="Genomic_DNA"/>
</dbReference>
<evidence type="ECO:0000259" key="9">
    <source>
        <dbReference type="PROSITE" id="PS52035"/>
    </source>
</evidence>